<dbReference type="PANTHER" id="PTHR23164">
    <property type="entry name" value="EARLY ENDOSOME ANTIGEN 1"/>
    <property type="match status" value="1"/>
</dbReference>
<dbReference type="Gene3D" id="3.30.40.10">
    <property type="entry name" value="Zinc/RING finger domain, C3HC4 (zinc finger)"/>
    <property type="match status" value="1"/>
</dbReference>
<dbReference type="PROSITE" id="PS50178">
    <property type="entry name" value="ZF_FYVE"/>
    <property type="match status" value="1"/>
</dbReference>
<proteinExistence type="inferred from homology"/>
<dbReference type="FunFam" id="3.30.40.10:FF:000073">
    <property type="entry name" value="myotubularin-related protein 4 isoform X2"/>
    <property type="match status" value="1"/>
</dbReference>
<accession>A0A8D0F7K7</accession>
<name>A0A8D0F7K7_STROC</name>
<dbReference type="Proteomes" id="UP000694551">
    <property type="component" value="Unplaced"/>
</dbReference>
<dbReference type="GO" id="GO:0004438">
    <property type="term" value="F:phosphatidylinositol-3-phosphate phosphatase activity"/>
    <property type="evidence" value="ECO:0007669"/>
    <property type="project" value="UniProtKB-ARBA"/>
</dbReference>
<dbReference type="InterPro" id="IPR017455">
    <property type="entry name" value="Znf_FYVE-rel"/>
</dbReference>
<dbReference type="GO" id="GO:0060090">
    <property type="term" value="F:molecular adaptor activity"/>
    <property type="evidence" value="ECO:0007669"/>
    <property type="project" value="UniProtKB-ARBA"/>
</dbReference>
<dbReference type="GO" id="GO:0005829">
    <property type="term" value="C:cytosol"/>
    <property type="evidence" value="ECO:0007669"/>
    <property type="project" value="UniProtKB-ARBA"/>
</dbReference>
<dbReference type="GO" id="GO:0052629">
    <property type="term" value="F:phosphatidylinositol-3,5-bisphosphate 3-phosphatase activity"/>
    <property type="evidence" value="ECO:0007669"/>
    <property type="project" value="UniProtKB-EC"/>
</dbReference>
<dbReference type="GO" id="GO:0046856">
    <property type="term" value="P:phosphatidylinositol dephosphorylation"/>
    <property type="evidence" value="ECO:0007669"/>
    <property type="project" value="UniProtKB-ARBA"/>
</dbReference>
<sequence length="224" mass="25057">MTEKPAGFSIPQKYHATNGHCVNGEDGRTKASLSRQVSTASCSSAQFHLRNLHQKWMFSHLGKQQAASSPDQPARSHLDDDGMPVYTDVIQQRLRQIETGHQQEVETLKKQVQELKSRLESQFLNSSLHLNGDYGDEVVTRWLPDHLAAHCYGCDSAFWLASRKHHCRNCGNVFCSSCCNQKVPVPSQQLFEPSRVCKSCYSSLHPSSSSLDLELDKPITATSN</sequence>
<dbReference type="SMART" id="SM00064">
    <property type="entry name" value="FYVE"/>
    <property type="match status" value="1"/>
</dbReference>
<dbReference type="InterPro" id="IPR000306">
    <property type="entry name" value="Znf_FYVE"/>
</dbReference>
<evidence type="ECO:0000256" key="3">
    <source>
        <dbReference type="ARBA" id="ARBA00022723"/>
    </source>
</evidence>
<feature type="region of interest" description="Disordered" evidence="9">
    <location>
        <begin position="61"/>
        <end position="82"/>
    </location>
</feature>
<evidence type="ECO:0000256" key="6">
    <source>
        <dbReference type="ARBA" id="ARBA00032571"/>
    </source>
</evidence>
<comment type="similarity">
    <text evidence="1">Belongs to the protein-tyrosine phosphatase family. Non-receptor class myotubularin subfamily.</text>
</comment>
<keyword evidence="5" id="KW-0862">Zinc</keyword>
<dbReference type="GO" id="GO:0008270">
    <property type="term" value="F:zinc ion binding"/>
    <property type="evidence" value="ECO:0007669"/>
    <property type="project" value="UniProtKB-KW"/>
</dbReference>
<dbReference type="GO" id="GO:0004722">
    <property type="term" value="F:protein serine/threonine phosphatase activity"/>
    <property type="evidence" value="ECO:0007669"/>
    <property type="project" value="UniProtKB-ARBA"/>
</dbReference>
<dbReference type="AlphaFoldDB" id="A0A8D0F7K7"/>
<dbReference type="GO" id="GO:0016020">
    <property type="term" value="C:membrane"/>
    <property type="evidence" value="ECO:0007669"/>
    <property type="project" value="UniProtKB-ARBA"/>
</dbReference>
<evidence type="ECO:0000256" key="2">
    <source>
        <dbReference type="ARBA" id="ARBA00012903"/>
    </source>
</evidence>
<dbReference type="EC" id="3.1.3.95" evidence="2"/>
<dbReference type="SUPFAM" id="SSF57903">
    <property type="entry name" value="FYVE/PHD zinc finger"/>
    <property type="match status" value="1"/>
</dbReference>
<dbReference type="InterPro" id="IPR011011">
    <property type="entry name" value="Znf_FYVE_PHD"/>
</dbReference>
<reference evidence="11" key="2">
    <citation type="submission" date="2025-09" db="UniProtKB">
        <authorList>
            <consortium name="Ensembl"/>
        </authorList>
    </citation>
    <scope>IDENTIFICATION</scope>
</reference>
<keyword evidence="4 7" id="KW-0863">Zinc-finger</keyword>
<feature type="domain" description="FYVE-type" evidence="10">
    <location>
        <begin position="145"/>
        <end position="205"/>
    </location>
</feature>
<reference evidence="11" key="1">
    <citation type="submission" date="2025-08" db="UniProtKB">
        <authorList>
            <consortium name="Ensembl"/>
        </authorList>
    </citation>
    <scope>IDENTIFICATION</scope>
</reference>
<protein>
    <recommendedName>
        <fullName evidence="2">phosphatidylinositol-3,5-bisphosphate 3-phosphatase</fullName>
        <ecNumber evidence="2">3.1.3.95</ecNumber>
    </recommendedName>
    <alternativeName>
        <fullName evidence="6">Phosphatidylinositol-3,5-bisphosphate 3-phosphatase</fullName>
    </alternativeName>
</protein>
<organism evidence="11 12">
    <name type="scientific">Strix occidentalis caurina</name>
    <name type="common">northern spotted owl</name>
    <dbReference type="NCBI Taxonomy" id="311401"/>
    <lineage>
        <taxon>Eukaryota</taxon>
        <taxon>Metazoa</taxon>
        <taxon>Chordata</taxon>
        <taxon>Craniata</taxon>
        <taxon>Vertebrata</taxon>
        <taxon>Euteleostomi</taxon>
        <taxon>Archelosauria</taxon>
        <taxon>Archosauria</taxon>
        <taxon>Dinosauria</taxon>
        <taxon>Saurischia</taxon>
        <taxon>Theropoda</taxon>
        <taxon>Coelurosauria</taxon>
        <taxon>Aves</taxon>
        <taxon>Neognathae</taxon>
        <taxon>Neoaves</taxon>
        <taxon>Telluraves</taxon>
        <taxon>Strigiformes</taxon>
        <taxon>Strigidae</taxon>
        <taxon>Strix</taxon>
    </lineage>
</organism>
<dbReference type="GO" id="GO:0019903">
    <property type="term" value="F:protein phosphatase binding"/>
    <property type="evidence" value="ECO:0007669"/>
    <property type="project" value="UniProtKB-ARBA"/>
</dbReference>
<evidence type="ECO:0000313" key="11">
    <source>
        <dbReference type="Ensembl" id="ENSSOCP00000011284.1"/>
    </source>
</evidence>
<evidence type="ECO:0000256" key="1">
    <source>
        <dbReference type="ARBA" id="ARBA00007471"/>
    </source>
</evidence>
<evidence type="ECO:0000313" key="12">
    <source>
        <dbReference type="Proteomes" id="UP000694551"/>
    </source>
</evidence>
<keyword evidence="12" id="KW-1185">Reference proteome</keyword>
<feature type="coiled-coil region" evidence="8">
    <location>
        <begin position="98"/>
        <end position="125"/>
    </location>
</feature>
<dbReference type="Ensembl" id="ENSSOCT00000011584.1">
    <property type="protein sequence ID" value="ENSSOCP00000011284.1"/>
    <property type="gene ID" value="ENSSOCG00000008554.1"/>
</dbReference>
<dbReference type="GO" id="GO:0046474">
    <property type="term" value="P:glycerophospholipid biosynthetic process"/>
    <property type="evidence" value="ECO:0007669"/>
    <property type="project" value="UniProtKB-ARBA"/>
</dbReference>
<evidence type="ECO:0000256" key="5">
    <source>
        <dbReference type="ARBA" id="ARBA00022833"/>
    </source>
</evidence>
<dbReference type="CDD" id="cd15732">
    <property type="entry name" value="FYVE_MTMR3"/>
    <property type="match status" value="1"/>
</dbReference>
<evidence type="ECO:0000256" key="7">
    <source>
        <dbReference type="PROSITE-ProRule" id="PRU00091"/>
    </source>
</evidence>
<evidence type="ECO:0000256" key="4">
    <source>
        <dbReference type="ARBA" id="ARBA00022771"/>
    </source>
</evidence>
<dbReference type="InterPro" id="IPR013083">
    <property type="entry name" value="Znf_RING/FYVE/PHD"/>
</dbReference>
<dbReference type="PANTHER" id="PTHR23164:SF30">
    <property type="entry name" value="EARLY ENDOSOME ANTIGEN 1"/>
    <property type="match status" value="1"/>
</dbReference>
<evidence type="ECO:0000259" key="10">
    <source>
        <dbReference type="PROSITE" id="PS50178"/>
    </source>
</evidence>
<dbReference type="GO" id="GO:0061952">
    <property type="term" value="P:midbody abscission"/>
    <property type="evidence" value="ECO:0007669"/>
    <property type="project" value="UniProtKB-ARBA"/>
</dbReference>
<keyword evidence="3" id="KW-0479">Metal-binding</keyword>
<dbReference type="Pfam" id="PF01363">
    <property type="entry name" value="FYVE"/>
    <property type="match status" value="1"/>
</dbReference>
<keyword evidence="8" id="KW-0175">Coiled coil</keyword>
<evidence type="ECO:0000256" key="8">
    <source>
        <dbReference type="SAM" id="Coils"/>
    </source>
</evidence>
<evidence type="ECO:0000256" key="9">
    <source>
        <dbReference type="SAM" id="MobiDB-lite"/>
    </source>
</evidence>